<protein>
    <submittedName>
        <fullName evidence="6">Putrescine-binding periplasmic protein</fullName>
    </submittedName>
</protein>
<accession>A0AAD7P6H5</accession>
<evidence type="ECO:0000256" key="4">
    <source>
        <dbReference type="ARBA" id="ARBA00022764"/>
    </source>
</evidence>
<dbReference type="GO" id="GO:0019808">
    <property type="term" value="F:polyamine binding"/>
    <property type="evidence" value="ECO:0007669"/>
    <property type="project" value="InterPro"/>
</dbReference>
<comment type="subcellular location">
    <subcellularLocation>
        <location evidence="1">Periplasm</location>
    </subcellularLocation>
</comment>
<evidence type="ECO:0000256" key="3">
    <source>
        <dbReference type="ARBA" id="ARBA00022729"/>
    </source>
</evidence>
<evidence type="ECO:0000256" key="5">
    <source>
        <dbReference type="SAM" id="MobiDB-lite"/>
    </source>
</evidence>
<dbReference type="InterPro" id="IPR001188">
    <property type="entry name" value="Sperm_putr-bd"/>
</dbReference>
<dbReference type="Gene3D" id="3.40.190.10">
    <property type="entry name" value="Periplasmic binding protein-like II"/>
    <property type="match status" value="1"/>
</dbReference>
<dbReference type="EMBL" id="JARAOO010000014">
    <property type="protein sequence ID" value="KAJ7943961.1"/>
    <property type="molecule type" value="Genomic_DNA"/>
</dbReference>
<dbReference type="GO" id="GO:0015846">
    <property type="term" value="P:polyamine transport"/>
    <property type="evidence" value="ECO:0007669"/>
    <property type="project" value="InterPro"/>
</dbReference>
<gene>
    <name evidence="6" type="ORF">O6P43_033436</name>
</gene>
<dbReference type="KEGG" id="qsa:O6P43_033436"/>
<evidence type="ECO:0000256" key="1">
    <source>
        <dbReference type="ARBA" id="ARBA00004418"/>
    </source>
</evidence>
<keyword evidence="4" id="KW-0574">Periplasm</keyword>
<evidence type="ECO:0000256" key="2">
    <source>
        <dbReference type="ARBA" id="ARBA00022448"/>
    </source>
</evidence>
<feature type="region of interest" description="Disordered" evidence="5">
    <location>
        <begin position="54"/>
        <end position="73"/>
    </location>
</feature>
<keyword evidence="2" id="KW-0813">Transport</keyword>
<name>A0AAD7P6H5_QUISA</name>
<dbReference type="AlphaFoldDB" id="A0AAD7P6H5"/>
<evidence type="ECO:0000313" key="7">
    <source>
        <dbReference type="Proteomes" id="UP001163823"/>
    </source>
</evidence>
<dbReference type="Pfam" id="PF13343">
    <property type="entry name" value="SBP_bac_6"/>
    <property type="match status" value="1"/>
</dbReference>
<reference evidence="6" key="1">
    <citation type="journal article" date="2023" name="Science">
        <title>Elucidation of the pathway for biosynthesis of saponin adjuvants from the soapbark tree.</title>
        <authorList>
            <person name="Reed J."/>
            <person name="Orme A."/>
            <person name="El-Demerdash A."/>
            <person name="Owen C."/>
            <person name="Martin L.B.B."/>
            <person name="Misra R.C."/>
            <person name="Kikuchi S."/>
            <person name="Rejzek M."/>
            <person name="Martin A.C."/>
            <person name="Harkess A."/>
            <person name="Leebens-Mack J."/>
            <person name="Louveau T."/>
            <person name="Stephenson M.J."/>
            <person name="Osbourn A."/>
        </authorList>
    </citation>
    <scope>NUCLEOTIDE SEQUENCE</scope>
    <source>
        <strain evidence="6">S10</strain>
    </source>
</reference>
<proteinExistence type="predicted"/>
<evidence type="ECO:0000313" key="6">
    <source>
        <dbReference type="EMBL" id="KAJ7943961.1"/>
    </source>
</evidence>
<comment type="caution">
    <text evidence="6">The sequence shown here is derived from an EMBL/GenBank/DDBJ whole genome shotgun (WGS) entry which is preliminary data.</text>
</comment>
<dbReference type="SUPFAM" id="SSF53850">
    <property type="entry name" value="Periplasmic binding protein-like II"/>
    <property type="match status" value="1"/>
</dbReference>
<dbReference type="PANTHER" id="PTHR30222">
    <property type="entry name" value="SPERMIDINE/PUTRESCINE-BINDING PERIPLASMIC PROTEIN"/>
    <property type="match status" value="1"/>
</dbReference>
<organism evidence="6 7">
    <name type="scientific">Quillaja saponaria</name>
    <name type="common">Soap bark tree</name>
    <dbReference type="NCBI Taxonomy" id="32244"/>
    <lineage>
        <taxon>Eukaryota</taxon>
        <taxon>Viridiplantae</taxon>
        <taxon>Streptophyta</taxon>
        <taxon>Embryophyta</taxon>
        <taxon>Tracheophyta</taxon>
        <taxon>Spermatophyta</taxon>
        <taxon>Magnoliopsida</taxon>
        <taxon>eudicotyledons</taxon>
        <taxon>Gunneridae</taxon>
        <taxon>Pentapetalae</taxon>
        <taxon>rosids</taxon>
        <taxon>fabids</taxon>
        <taxon>Fabales</taxon>
        <taxon>Quillajaceae</taxon>
        <taxon>Quillaja</taxon>
    </lineage>
</organism>
<dbReference type="PANTHER" id="PTHR30222:SF17">
    <property type="entry name" value="SPERMIDINE_PUTRESCINE-BINDING PERIPLASMIC PROTEIN"/>
    <property type="match status" value="1"/>
</dbReference>
<keyword evidence="3" id="KW-0732">Signal</keyword>
<dbReference type="Proteomes" id="UP001163823">
    <property type="component" value="Chromosome 14"/>
</dbReference>
<sequence length="563" mass="62952">MAAMLPPYGTLSVNPQCYRYCFTSPYHPIPLIHRPSKSLRGFYSTSIGFTGLRNSIPHSQEVPKSGDSQGHSEESLKLPQSLVRVAVSSVLFLGVGFCFGVRACSGRSTQTPPTITAGSATLQEEQKIQDDHHEKTHNLEESFVDKELEIAFKTWKSKTYALTVPLRIVALRGSLPPSWIKDFIKSQGRRSKIHVKLQGNLESIFSDLSKPFTKGNISPSSALAADIVSIGDSWLKFAIEKAIIEPIRDVENQDWFKGLDEKWKVYLRRNNEGEIDPEGNIWTAPYRWGCMVIAYKKNKFQKHNLAPIEDWADLWRPELAGKISMVDSPREVVGAVLKYMGASYNTNNINLQVAGGREAVKYNLALLGKQVKLFDSLHYLKAFGVGDVWVAVGWSSDVIPVAKRMSNVAVIVPKSGASFWADLWAIPAASRMQTNRIGGRVRGPSPLIHQWIEFCLHAARELPFKQEVIPGSSPSVLQSASPEVPTELAKGNKPRLETNLIAGTPPPDILKRCEFLEPLSDSTLSDYRWLIASLQETHHGIIHKMHQYILSMNKFNGQRWSQK</sequence>
<dbReference type="PRINTS" id="PR00909">
    <property type="entry name" value="SPERMDNBNDNG"/>
</dbReference>
<dbReference type="CDD" id="cd13661">
    <property type="entry name" value="PBP2_PotD_PotF_like_1"/>
    <property type="match status" value="1"/>
</dbReference>
<keyword evidence="7" id="KW-1185">Reference proteome</keyword>